<keyword evidence="13" id="KW-1185">Reference proteome</keyword>
<dbReference type="STRING" id="1423751.FC38_GL001410"/>
<feature type="domain" description="ABC transporter" evidence="8">
    <location>
        <begin position="322"/>
        <end position="531"/>
    </location>
</feature>
<dbReference type="InterPro" id="IPR003439">
    <property type="entry name" value="ABC_transporter-like_ATP-bd"/>
</dbReference>
<dbReference type="GO" id="GO:0140359">
    <property type="term" value="F:ABC-type transporter activity"/>
    <property type="evidence" value="ECO:0007669"/>
    <property type="project" value="InterPro"/>
</dbReference>
<dbReference type="PANTHER" id="PTHR24221">
    <property type="entry name" value="ATP-BINDING CASSETTE SUB-FAMILY B"/>
    <property type="match status" value="1"/>
</dbReference>
<name>I7LFJ0_9LACO</name>
<gene>
    <name evidence="10" type="ORF">BN52_09110</name>
    <name evidence="11" type="ORF">FC38_GL001410</name>
</gene>
<dbReference type="Gene3D" id="1.20.1560.10">
    <property type="entry name" value="ABC transporter type 1, transmembrane domain"/>
    <property type="match status" value="1"/>
</dbReference>
<evidence type="ECO:0000256" key="3">
    <source>
        <dbReference type="ARBA" id="ARBA00022741"/>
    </source>
</evidence>
<dbReference type="CDD" id="cd03228">
    <property type="entry name" value="ABCC_MRP_Like"/>
    <property type="match status" value="1"/>
</dbReference>
<proteinExistence type="predicted"/>
<evidence type="ECO:0000313" key="13">
    <source>
        <dbReference type="Proteomes" id="UP000051521"/>
    </source>
</evidence>
<evidence type="ECO:0000256" key="2">
    <source>
        <dbReference type="ARBA" id="ARBA00022692"/>
    </source>
</evidence>
<dbReference type="EMBL" id="AYZO01000045">
    <property type="protein sequence ID" value="KRN09488.1"/>
    <property type="molecule type" value="Genomic_DNA"/>
</dbReference>
<evidence type="ECO:0000256" key="4">
    <source>
        <dbReference type="ARBA" id="ARBA00022840"/>
    </source>
</evidence>
<evidence type="ECO:0000259" key="8">
    <source>
        <dbReference type="PROSITE" id="PS50893"/>
    </source>
</evidence>
<evidence type="ECO:0000256" key="6">
    <source>
        <dbReference type="ARBA" id="ARBA00023136"/>
    </source>
</evidence>
<dbReference type="Gene3D" id="3.40.50.300">
    <property type="entry name" value="P-loop containing nucleotide triphosphate hydrolases"/>
    <property type="match status" value="1"/>
</dbReference>
<accession>I7LFJ0</accession>
<dbReference type="Proteomes" id="UP000009326">
    <property type="component" value="Unassembled WGS sequence"/>
</dbReference>
<dbReference type="InterPro" id="IPR017871">
    <property type="entry name" value="ABC_transporter-like_CS"/>
</dbReference>
<organism evidence="10 12">
    <name type="scientific">Lactobacillus gigeriorum DSM 23908 = CRBIP 24.85</name>
    <dbReference type="NCBI Taxonomy" id="1423751"/>
    <lineage>
        <taxon>Bacteria</taxon>
        <taxon>Bacillati</taxon>
        <taxon>Bacillota</taxon>
        <taxon>Bacilli</taxon>
        <taxon>Lactobacillales</taxon>
        <taxon>Lactobacillaceae</taxon>
        <taxon>Lactobacillus</taxon>
    </lineage>
</organism>
<dbReference type="InterPro" id="IPR036640">
    <property type="entry name" value="ABC1_TM_sf"/>
</dbReference>
<dbReference type="InterPro" id="IPR039421">
    <property type="entry name" value="Type_1_exporter"/>
</dbReference>
<sequence length="531" mass="59203">MNKRQFFKFLFSGHRTLWLGITLASAITSLDGIVSPYIIGAVTNILSQRQFGQLPRILVLYLLLFLLLTLGSWLWQYLWAKVRQVANIKMRSTAVENFLASPSEERMSQVTNFINVDAKQIENQFVNPIVTLVYCIEQAIFSLVYVLSINFTVSLIFLACGLLPFLVPRVTQKWVETGSSKWSIDYERYNTQMNDAIHGFSTVTHLGVANEFRRLVKKALLEEEKAYLIMNFRQTTASFLSQLTYAVSAVIALAIGVLFVVKGQVSVGGLISLFLASDRLTSPIITIAQVFNQLNAANPLIANPALEKPTGRAFNNLTVADGATDTVLELRNCNLGYDKTILKAVNLTLKAKEKVLIVGRSGIGKSTLFKTILNELPLLAGKIVVAKPLLTDLLEKVGIISQDTYIFSGTLRFNLTLGRKIADEKLFQVLKQVDLEYLATSEHLDQLIGEKGLKLSGGEKRKLELARVLLAKRNILLVDEALSGLDNKSANNIFALLQQFPGTILEIEHAVSNEQREKYDQVIDLDEFAEK</sequence>
<feature type="domain" description="ABC transmembrane type-1" evidence="9">
    <location>
        <begin position="19"/>
        <end position="296"/>
    </location>
</feature>
<dbReference type="OrthoDB" id="1672195at2"/>
<dbReference type="Proteomes" id="UP000051521">
    <property type="component" value="Unassembled WGS sequence"/>
</dbReference>
<keyword evidence="2 7" id="KW-0812">Transmembrane</keyword>
<evidence type="ECO:0000313" key="12">
    <source>
        <dbReference type="Proteomes" id="UP000009326"/>
    </source>
</evidence>
<feature type="transmembrane region" description="Helical" evidence="7">
    <location>
        <begin position="143"/>
        <end position="167"/>
    </location>
</feature>
<dbReference type="PROSITE" id="PS50929">
    <property type="entry name" value="ABC_TM1F"/>
    <property type="match status" value="1"/>
</dbReference>
<reference evidence="11 13" key="2">
    <citation type="journal article" date="2015" name="Genome Announc.">
        <title>Expanding the biotechnology potential of lactobacilli through comparative genomics of 213 strains and associated genera.</title>
        <authorList>
            <person name="Sun Z."/>
            <person name="Harris H.M."/>
            <person name="McCann A."/>
            <person name="Guo C."/>
            <person name="Argimon S."/>
            <person name="Zhang W."/>
            <person name="Yang X."/>
            <person name="Jeffery I.B."/>
            <person name="Cooney J.C."/>
            <person name="Kagawa T.F."/>
            <person name="Liu W."/>
            <person name="Song Y."/>
            <person name="Salvetti E."/>
            <person name="Wrobel A."/>
            <person name="Rasinkangas P."/>
            <person name="Parkhill J."/>
            <person name="Rea M.C."/>
            <person name="O'Sullivan O."/>
            <person name="Ritari J."/>
            <person name="Douillard F.P."/>
            <person name="Paul Ross R."/>
            <person name="Yang R."/>
            <person name="Briner A.E."/>
            <person name="Felis G.E."/>
            <person name="de Vos W.M."/>
            <person name="Barrangou R."/>
            <person name="Klaenhammer T.R."/>
            <person name="Caufield P.W."/>
            <person name="Cui Y."/>
            <person name="Zhang H."/>
            <person name="O'Toole P.W."/>
        </authorList>
    </citation>
    <scope>NUCLEOTIDE SEQUENCE [LARGE SCALE GENOMIC DNA]</scope>
    <source>
        <strain evidence="11 13">DSM 23908</strain>
    </source>
</reference>
<dbReference type="Pfam" id="PF00005">
    <property type="entry name" value="ABC_tran"/>
    <property type="match status" value="1"/>
</dbReference>
<feature type="transmembrane region" description="Helical" evidence="7">
    <location>
        <begin position="59"/>
        <end position="80"/>
    </location>
</feature>
<dbReference type="SMART" id="SM00382">
    <property type="entry name" value="AAA"/>
    <property type="match status" value="1"/>
</dbReference>
<dbReference type="InterPro" id="IPR011527">
    <property type="entry name" value="ABC1_TM_dom"/>
</dbReference>
<keyword evidence="4" id="KW-0067">ATP-binding</keyword>
<dbReference type="PATRIC" id="fig|1423751.3.peg.1455"/>
<dbReference type="PROSITE" id="PS50893">
    <property type="entry name" value="ABC_TRANSPORTER_2"/>
    <property type="match status" value="1"/>
</dbReference>
<dbReference type="SUPFAM" id="SSF90123">
    <property type="entry name" value="ABC transporter transmembrane region"/>
    <property type="match status" value="1"/>
</dbReference>
<dbReference type="SUPFAM" id="SSF52540">
    <property type="entry name" value="P-loop containing nucleoside triphosphate hydrolases"/>
    <property type="match status" value="1"/>
</dbReference>
<dbReference type="GO" id="GO:0016887">
    <property type="term" value="F:ATP hydrolysis activity"/>
    <property type="evidence" value="ECO:0007669"/>
    <property type="project" value="InterPro"/>
</dbReference>
<keyword evidence="3" id="KW-0547">Nucleotide-binding</keyword>
<evidence type="ECO:0000313" key="10">
    <source>
        <dbReference type="EMBL" id="CCI86713.1"/>
    </source>
</evidence>
<keyword evidence="6 7" id="KW-0472">Membrane</keyword>
<dbReference type="GO" id="GO:0005524">
    <property type="term" value="F:ATP binding"/>
    <property type="evidence" value="ECO:0007669"/>
    <property type="project" value="UniProtKB-KW"/>
</dbReference>
<evidence type="ECO:0000259" key="9">
    <source>
        <dbReference type="PROSITE" id="PS50929"/>
    </source>
</evidence>
<dbReference type="InterPro" id="IPR027417">
    <property type="entry name" value="P-loop_NTPase"/>
</dbReference>
<feature type="transmembrane region" description="Helical" evidence="7">
    <location>
        <begin position="16"/>
        <end position="39"/>
    </location>
</feature>
<dbReference type="EMBL" id="CAKC01000035">
    <property type="protein sequence ID" value="CCI86713.1"/>
    <property type="molecule type" value="Genomic_DNA"/>
</dbReference>
<evidence type="ECO:0000256" key="7">
    <source>
        <dbReference type="SAM" id="Phobius"/>
    </source>
</evidence>
<evidence type="ECO:0000256" key="5">
    <source>
        <dbReference type="ARBA" id="ARBA00022989"/>
    </source>
</evidence>
<comment type="subcellular location">
    <subcellularLocation>
        <location evidence="1">Cell membrane</location>
        <topology evidence="1">Multi-pass membrane protein</topology>
    </subcellularLocation>
</comment>
<dbReference type="GO" id="GO:0034040">
    <property type="term" value="F:ATPase-coupled lipid transmembrane transporter activity"/>
    <property type="evidence" value="ECO:0007669"/>
    <property type="project" value="TreeGrafter"/>
</dbReference>
<evidence type="ECO:0000256" key="1">
    <source>
        <dbReference type="ARBA" id="ARBA00004651"/>
    </source>
</evidence>
<dbReference type="GO" id="GO:0005886">
    <property type="term" value="C:plasma membrane"/>
    <property type="evidence" value="ECO:0007669"/>
    <property type="project" value="UniProtKB-SubCell"/>
</dbReference>
<evidence type="ECO:0000313" key="11">
    <source>
        <dbReference type="EMBL" id="KRN09488.1"/>
    </source>
</evidence>
<protein>
    <submittedName>
        <fullName evidence="10">ABC superfamily ATP binding cassette transporter ATPase and permease</fullName>
    </submittedName>
</protein>
<keyword evidence="5 7" id="KW-1133">Transmembrane helix</keyword>
<dbReference type="Pfam" id="PF00664">
    <property type="entry name" value="ABC_membrane"/>
    <property type="match status" value="1"/>
</dbReference>
<dbReference type="RefSeq" id="WP_008472739.1">
    <property type="nucleotide sequence ID" value="NZ_AYZO01000045.1"/>
</dbReference>
<dbReference type="InterPro" id="IPR003593">
    <property type="entry name" value="AAA+_ATPase"/>
</dbReference>
<dbReference type="PROSITE" id="PS00211">
    <property type="entry name" value="ABC_TRANSPORTER_1"/>
    <property type="match status" value="1"/>
</dbReference>
<dbReference type="PANTHER" id="PTHR24221:SF654">
    <property type="entry name" value="ATP-BINDING CASSETTE SUB-FAMILY B MEMBER 6"/>
    <property type="match status" value="1"/>
</dbReference>
<dbReference type="AlphaFoldDB" id="I7LFJ0"/>
<feature type="transmembrane region" description="Helical" evidence="7">
    <location>
        <begin position="239"/>
        <end position="261"/>
    </location>
</feature>
<reference evidence="10 12" key="1">
    <citation type="submission" date="2012-06" db="EMBL/GenBank/DDBJ databases">
        <title>Draft genome sequence of Lactobacillus gigeriorum CRBIP 24.85T, isolated from chicken crop.</title>
        <authorList>
            <person name="Cousin S."/>
            <person name="Ma L."/>
            <person name="Creno S."/>
            <person name="Clermont D."/>
            <person name="Loux V."/>
            <person name="Bizet C."/>
            <person name="Bouchier C."/>
        </authorList>
    </citation>
    <scope>NUCLEOTIDE SEQUENCE [LARGE SCALE GENOMIC DNA]</scope>
    <source>
        <strain evidence="12">CRBIP 24.85T</strain>
        <strain evidence="10">Type strain: CRBIP 24.85</strain>
    </source>
</reference>
<comment type="caution">
    <text evidence="10">The sequence shown here is derived from an EMBL/GenBank/DDBJ whole genome shotgun (WGS) entry which is preliminary data.</text>
</comment>